<name>A0A5R9Q8Q2_9GAMM</name>
<dbReference type="OrthoDB" id="6313195at2"/>
<sequence>MTNLEVKNEEKHITLSGWFWLALGTVLMFMVITDAFKDSENQQFFNIGFVVLFVGIAVFYKIKAFFNSKKYTDGYQDEFIKQMNHTAYRHAFYCTVGVIFAVWVIGDAIAIPFTHETMSLVYLATASLSYGASIIWQNRD</sequence>
<dbReference type="RefSeq" id="WP_138477752.1">
    <property type="nucleotide sequence ID" value="NZ_PPSW01000001.1"/>
</dbReference>
<evidence type="ECO:0008006" key="4">
    <source>
        <dbReference type="Google" id="ProtNLM"/>
    </source>
</evidence>
<feature type="transmembrane region" description="Helical" evidence="1">
    <location>
        <begin position="12"/>
        <end position="32"/>
    </location>
</feature>
<evidence type="ECO:0000256" key="1">
    <source>
        <dbReference type="SAM" id="Phobius"/>
    </source>
</evidence>
<feature type="transmembrane region" description="Helical" evidence="1">
    <location>
        <begin position="44"/>
        <end position="62"/>
    </location>
</feature>
<dbReference type="AlphaFoldDB" id="A0A5R9Q8Q2"/>
<feature type="transmembrane region" description="Helical" evidence="1">
    <location>
        <begin position="119"/>
        <end position="136"/>
    </location>
</feature>
<keyword evidence="1" id="KW-1133">Transmembrane helix</keyword>
<dbReference type="EMBL" id="PPSW01000001">
    <property type="protein sequence ID" value="TLX49016.1"/>
    <property type="molecule type" value="Genomic_DNA"/>
</dbReference>
<dbReference type="Proteomes" id="UP000309186">
    <property type="component" value="Unassembled WGS sequence"/>
</dbReference>
<organism evidence="2 3">
    <name type="scientific">Pseudoalteromonas phenolica</name>
    <dbReference type="NCBI Taxonomy" id="161398"/>
    <lineage>
        <taxon>Bacteria</taxon>
        <taxon>Pseudomonadati</taxon>
        <taxon>Pseudomonadota</taxon>
        <taxon>Gammaproteobacteria</taxon>
        <taxon>Alteromonadales</taxon>
        <taxon>Pseudoalteromonadaceae</taxon>
        <taxon>Pseudoalteromonas</taxon>
    </lineage>
</organism>
<keyword evidence="1" id="KW-0812">Transmembrane</keyword>
<comment type="caution">
    <text evidence="2">The sequence shown here is derived from an EMBL/GenBank/DDBJ whole genome shotgun (WGS) entry which is preliminary data.</text>
</comment>
<keyword evidence="1" id="KW-0472">Membrane</keyword>
<reference evidence="2 3" key="1">
    <citation type="submission" date="2018-01" db="EMBL/GenBank/DDBJ databases">
        <title>Co-occurrence of chitin degradation, pigmentation and bioactivity in marine Pseudoalteromonas.</title>
        <authorList>
            <person name="Paulsen S."/>
            <person name="Gram L."/>
            <person name="Machado H."/>
        </authorList>
    </citation>
    <scope>NUCLEOTIDE SEQUENCE [LARGE SCALE GENOMIC DNA]</scope>
    <source>
        <strain evidence="2 3">S3663</strain>
    </source>
</reference>
<feature type="transmembrane region" description="Helical" evidence="1">
    <location>
        <begin position="91"/>
        <end position="113"/>
    </location>
</feature>
<accession>A0A5R9Q8Q2</accession>
<evidence type="ECO:0000313" key="3">
    <source>
        <dbReference type="Proteomes" id="UP000309186"/>
    </source>
</evidence>
<gene>
    <name evidence="2" type="ORF">C1E24_00470</name>
</gene>
<proteinExistence type="predicted"/>
<evidence type="ECO:0000313" key="2">
    <source>
        <dbReference type="EMBL" id="TLX49016.1"/>
    </source>
</evidence>
<protein>
    <recommendedName>
        <fullName evidence="4">DUF2178 domain-containing protein</fullName>
    </recommendedName>
</protein>